<reference evidence="2 3" key="1">
    <citation type="journal article" date="2019" name="Nat. Plants">
        <title>Stout camphor tree genome fills gaps in understanding of flowering plant genome evolution.</title>
        <authorList>
            <person name="Chaw S.M."/>
            <person name="Liu Y.C."/>
            <person name="Wu Y.W."/>
            <person name="Wang H.Y."/>
            <person name="Lin C.I."/>
            <person name="Wu C.S."/>
            <person name="Ke H.M."/>
            <person name="Chang L.Y."/>
            <person name="Hsu C.Y."/>
            <person name="Yang H.T."/>
            <person name="Sudianto E."/>
            <person name="Hsu M.H."/>
            <person name="Wu K.P."/>
            <person name="Wang L.N."/>
            <person name="Leebens-Mack J.H."/>
            <person name="Tsai I.J."/>
        </authorList>
    </citation>
    <scope>NUCLEOTIDE SEQUENCE [LARGE SCALE GENOMIC DNA]</scope>
    <source>
        <strain evidence="3">cv. Chaw 1501</strain>
        <tissue evidence="2">Young leaves</tissue>
    </source>
</reference>
<evidence type="ECO:0000313" key="3">
    <source>
        <dbReference type="Proteomes" id="UP000283530"/>
    </source>
</evidence>
<dbReference type="AlphaFoldDB" id="A0A3S3P0Q2"/>
<feature type="domain" description="DUF2828" evidence="1">
    <location>
        <begin position="114"/>
        <end position="210"/>
    </location>
</feature>
<keyword evidence="3" id="KW-1185">Reference proteome</keyword>
<accession>A0A3S3P0Q2</accession>
<dbReference type="PANTHER" id="PTHR31373">
    <property type="entry name" value="OS06G0652100 PROTEIN"/>
    <property type="match status" value="1"/>
</dbReference>
<dbReference type="Proteomes" id="UP000283530">
    <property type="component" value="Unassembled WGS sequence"/>
</dbReference>
<dbReference type="InterPro" id="IPR011205">
    <property type="entry name" value="UCP015417_vWA"/>
</dbReference>
<name>A0A3S3P0Q2_9MAGN</name>
<proteinExistence type="predicted"/>
<dbReference type="PANTHER" id="PTHR31373:SF17">
    <property type="entry name" value="OS06G0652100 PROTEIN"/>
    <property type="match status" value="1"/>
</dbReference>
<dbReference type="Pfam" id="PF11443">
    <property type="entry name" value="DUF2828"/>
    <property type="match status" value="1"/>
</dbReference>
<organism evidence="2 3">
    <name type="scientific">Cinnamomum micranthum f. kanehirae</name>
    <dbReference type="NCBI Taxonomy" id="337451"/>
    <lineage>
        <taxon>Eukaryota</taxon>
        <taxon>Viridiplantae</taxon>
        <taxon>Streptophyta</taxon>
        <taxon>Embryophyta</taxon>
        <taxon>Tracheophyta</taxon>
        <taxon>Spermatophyta</taxon>
        <taxon>Magnoliopsida</taxon>
        <taxon>Magnoliidae</taxon>
        <taxon>Laurales</taxon>
        <taxon>Lauraceae</taxon>
        <taxon>Cinnamomum</taxon>
    </lineage>
</organism>
<evidence type="ECO:0000313" key="2">
    <source>
        <dbReference type="EMBL" id="RWR78950.1"/>
    </source>
</evidence>
<gene>
    <name evidence="2" type="ORF">CKAN_00750400</name>
</gene>
<dbReference type="STRING" id="337451.A0A3S3P0Q2"/>
<comment type="caution">
    <text evidence="2">The sequence shown here is derived from an EMBL/GenBank/DDBJ whole genome shotgun (WGS) entry which is preliminary data.</text>
</comment>
<sequence>MAEEDASAEEATTEEIAIAAPVNLVSEIEPTTVAEEATVVVEIGAVMEVPSPTLPRRRRRVKRFKRLSQLMNPSGMLEMASEPSEPASYFGDVTIVLEEEEAVPKAKPPMWPLENVPPYFQSSGNPCLDFFNMVEYTPPEMVRELLPRAWAHNPLTTLKLILHRRRPALCFDKEVFYTLVFWLHQNHPKTLTLNLRWFAQVGYTDHLLDILFHEAARPDILKIEKEESEFLYRIEIEWKRILAEKERLRPELARMAVERYNSDSNYRFMYDKISDFLVKSLEIDIWFLRFGRVLEDWARGSVVPVSRFIVGILHSAVREHC</sequence>
<evidence type="ECO:0000259" key="1">
    <source>
        <dbReference type="Pfam" id="PF11443"/>
    </source>
</evidence>
<dbReference type="InterPro" id="IPR058580">
    <property type="entry name" value="DUF2828"/>
</dbReference>
<dbReference type="OrthoDB" id="1934832at2759"/>
<protein>
    <recommendedName>
        <fullName evidence="1">DUF2828 domain-containing protein</fullName>
    </recommendedName>
</protein>
<dbReference type="EMBL" id="QPKB01000003">
    <property type="protein sequence ID" value="RWR78950.1"/>
    <property type="molecule type" value="Genomic_DNA"/>
</dbReference>